<evidence type="ECO:0000256" key="1">
    <source>
        <dbReference type="SAM" id="SignalP"/>
    </source>
</evidence>
<sequence>MPNFLRLGSTLALLLTVWVQETAASDEATINAAVDGFCAEQTYIKALASQLDSWLSNAEKATADLATEAQLLALAAVKYQQAPAGRQYLALATVAQARTAAAAAEPRDKRPQLTEAATVLTRTAANLAGLQAANTRTLTIPTKGTAAPTVLGVLTSGTKHCSATAQATLAAVADCVHEAQNFKKAQQAGTIVLTAREFKIRDPSTFKLDALKIQTELKGTITSANMIADMNDAAGCVENGTPAGKSSSNAIGMKAAYAETPFSTGTTQPDAAAPVAMAHTSDLSKTPILTTGEEISKAIRKGRANKPALPKLVSEETSNTIATDTTMVAYA</sequence>
<name>A0A1V0FY61_9TRYP</name>
<organism evidence="2">
    <name type="scientific">Trypanosoma brucei</name>
    <dbReference type="NCBI Taxonomy" id="5691"/>
    <lineage>
        <taxon>Eukaryota</taxon>
        <taxon>Discoba</taxon>
        <taxon>Euglenozoa</taxon>
        <taxon>Kinetoplastea</taxon>
        <taxon>Metakinetoplastina</taxon>
        <taxon>Trypanosomatida</taxon>
        <taxon>Trypanosomatidae</taxon>
        <taxon>Trypanosoma</taxon>
    </lineage>
</organism>
<dbReference type="EMBL" id="KY404497">
    <property type="protein sequence ID" value="ARB50748.1"/>
    <property type="molecule type" value="Genomic_DNA"/>
</dbReference>
<dbReference type="VEuPathDB" id="TriTrypDB:Tb427_000356900"/>
<feature type="signal peptide" evidence="1">
    <location>
        <begin position="1"/>
        <end position="24"/>
    </location>
</feature>
<reference evidence="2" key="1">
    <citation type="submission" date="2016-12" db="EMBL/GenBank/DDBJ databases">
        <title>Extending the VSGnome of Trypanosoma brucei strain TREU927.</title>
        <authorList>
            <person name="Cross G.A."/>
        </authorList>
    </citation>
    <scope>NUCLEOTIDE SEQUENCE</scope>
    <source>
        <strain evidence="2">Tb927.99.739</strain>
    </source>
</reference>
<protein>
    <submittedName>
        <fullName evidence="2">Variant surface glycoprotein</fullName>
    </submittedName>
</protein>
<proteinExistence type="predicted"/>
<keyword evidence="1" id="KW-0732">Signal</keyword>
<dbReference type="AlphaFoldDB" id="A0A1V0FY61"/>
<feature type="chain" id="PRO_5013160562" evidence="1">
    <location>
        <begin position="25"/>
        <end position="331"/>
    </location>
</feature>
<accession>A0A1V0FY61</accession>
<evidence type="ECO:0000313" key="2">
    <source>
        <dbReference type="EMBL" id="ARB50748.1"/>
    </source>
</evidence>